<sequence length="201" mass="22783">MYTPLHQTAYLVIQRQEITIGFLSNSVLQASVAEVVANLTEKKDHKRLYHELSNTFGHGYGTNIYATVSALGFEGRFLTLVLALVHFFFVLAFSILCCLRVNNLILSSWTLVFTPLWILDAMYYESLLSLLVFSDGKLYMLCKNLLLFIMQAVAGGLLRDQMLVNESVNAGTFQTEDIQTERQLLFKVMVRKTGLTLLRTV</sequence>
<dbReference type="EMBL" id="CANTFM010001467">
    <property type="protein sequence ID" value="CAI5739860.1"/>
    <property type="molecule type" value="Genomic_DNA"/>
</dbReference>
<comment type="caution">
    <text evidence="2">The sequence shown here is derived from an EMBL/GenBank/DDBJ whole genome shotgun (WGS) entry which is preliminary data.</text>
</comment>
<keyword evidence="3" id="KW-1185">Reference proteome</keyword>
<dbReference type="AlphaFoldDB" id="A0AAV0UW09"/>
<feature type="transmembrane region" description="Helical" evidence="1">
    <location>
        <begin position="138"/>
        <end position="158"/>
    </location>
</feature>
<dbReference type="InterPro" id="IPR019396">
    <property type="entry name" value="TM_Fragile-X-F-assoc"/>
</dbReference>
<evidence type="ECO:0000313" key="2">
    <source>
        <dbReference type="EMBL" id="CAI5739860.1"/>
    </source>
</evidence>
<dbReference type="PANTHER" id="PTHR13568">
    <property type="entry name" value="FAM11A, B PROTEIN"/>
    <property type="match status" value="1"/>
</dbReference>
<evidence type="ECO:0000256" key="1">
    <source>
        <dbReference type="SAM" id="Phobius"/>
    </source>
</evidence>
<protein>
    <submittedName>
        <fullName evidence="2">Uncharacterized protein</fullName>
    </submittedName>
</protein>
<feature type="transmembrane region" description="Helical" evidence="1">
    <location>
        <begin position="77"/>
        <end position="99"/>
    </location>
</feature>
<keyword evidence="1" id="KW-0472">Membrane</keyword>
<accession>A0AAV0UW09</accession>
<keyword evidence="1" id="KW-1133">Transmembrane helix</keyword>
<reference evidence="2" key="1">
    <citation type="submission" date="2022-12" db="EMBL/GenBank/DDBJ databases">
        <authorList>
            <person name="Webb A."/>
        </authorList>
    </citation>
    <scope>NUCLEOTIDE SEQUENCE</scope>
    <source>
        <strain evidence="2">Pd1</strain>
    </source>
</reference>
<gene>
    <name evidence="2" type="ORF">PDE001_LOCUS7325</name>
</gene>
<dbReference type="Proteomes" id="UP001162029">
    <property type="component" value="Unassembled WGS sequence"/>
</dbReference>
<name>A0AAV0UW09_9STRA</name>
<proteinExistence type="predicted"/>
<organism evidence="2 3">
    <name type="scientific">Peronospora destructor</name>
    <dbReference type="NCBI Taxonomy" id="86335"/>
    <lineage>
        <taxon>Eukaryota</taxon>
        <taxon>Sar</taxon>
        <taxon>Stramenopiles</taxon>
        <taxon>Oomycota</taxon>
        <taxon>Peronosporomycetes</taxon>
        <taxon>Peronosporales</taxon>
        <taxon>Peronosporaceae</taxon>
        <taxon>Peronospora</taxon>
    </lineage>
</organism>
<evidence type="ECO:0000313" key="3">
    <source>
        <dbReference type="Proteomes" id="UP001162029"/>
    </source>
</evidence>
<keyword evidence="1" id="KW-0812">Transmembrane</keyword>
<dbReference type="PANTHER" id="PTHR13568:SF9">
    <property type="entry name" value="TRANSMEMBRANE PROTEIN 203"/>
    <property type="match status" value="1"/>
</dbReference>